<name>A6DRZ4_9BACT</name>
<comment type="caution">
    <text evidence="1">The sequence shown here is derived from an EMBL/GenBank/DDBJ whole genome shotgun (WGS) entry which is preliminary data.</text>
</comment>
<dbReference type="EMBL" id="ABCK01000027">
    <property type="protein sequence ID" value="EDM25569.1"/>
    <property type="molecule type" value="Genomic_DNA"/>
</dbReference>
<sequence length="98" mass="11110">MECFDPGEEKQSCCGHSSEAKQNLDTKCCEQLDYTTSPVYNTFLNQNLELEQAQLLAYHIFEDGLHAYDSSEQTHYSNAPPPRASSSPLFKLHNSYLC</sequence>
<dbReference type="Proteomes" id="UP000004947">
    <property type="component" value="Unassembled WGS sequence"/>
</dbReference>
<evidence type="ECO:0000313" key="2">
    <source>
        <dbReference type="Proteomes" id="UP000004947"/>
    </source>
</evidence>
<organism evidence="1 2">
    <name type="scientific">Lentisphaera araneosa HTCC2155</name>
    <dbReference type="NCBI Taxonomy" id="313628"/>
    <lineage>
        <taxon>Bacteria</taxon>
        <taxon>Pseudomonadati</taxon>
        <taxon>Lentisphaerota</taxon>
        <taxon>Lentisphaeria</taxon>
        <taxon>Lentisphaerales</taxon>
        <taxon>Lentisphaeraceae</taxon>
        <taxon>Lentisphaera</taxon>
    </lineage>
</organism>
<dbReference type="AlphaFoldDB" id="A6DRZ4"/>
<accession>A6DRZ4</accession>
<evidence type="ECO:0000313" key="1">
    <source>
        <dbReference type="EMBL" id="EDM25569.1"/>
    </source>
</evidence>
<keyword evidence="2" id="KW-1185">Reference proteome</keyword>
<dbReference type="STRING" id="313628.LNTAR_08101"/>
<reference evidence="1 2" key="1">
    <citation type="journal article" date="2010" name="J. Bacteriol.">
        <title>Genome sequence of Lentisphaera araneosa HTCC2155T, the type species of the order Lentisphaerales in the phylum Lentisphaerae.</title>
        <authorList>
            <person name="Thrash J.C."/>
            <person name="Cho J.C."/>
            <person name="Vergin K.L."/>
            <person name="Morris R.M."/>
            <person name="Giovannoni S.J."/>
        </authorList>
    </citation>
    <scope>NUCLEOTIDE SEQUENCE [LARGE SCALE GENOMIC DNA]</scope>
    <source>
        <strain evidence="1 2">HTCC2155</strain>
    </source>
</reference>
<protein>
    <submittedName>
        <fullName evidence="1">Uncharacterized protein</fullName>
    </submittedName>
</protein>
<proteinExistence type="predicted"/>
<gene>
    <name evidence="1" type="ORF">LNTAR_08101</name>
</gene>